<evidence type="ECO:0000256" key="2">
    <source>
        <dbReference type="ARBA" id="ARBA00022946"/>
    </source>
</evidence>
<keyword evidence="4" id="KW-0496">Mitochondrion</keyword>
<sequence>MNFLRNALFKANYLNKISLYRCYSTPVVKSSVTVGTRLAGINYRVDKEEVFAKEDSEYPDWLWTLLDEAPKDQIPLRKQIKIDNIDKIKRANFMKAKKK</sequence>
<accession>A0A2T9YMW8</accession>
<keyword evidence="3" id="KW-0689">Ribosomal protein</keyword>
<keyword evidence="2" id="KW-0809">Transit peptide</keyword>
<comment type="caution">
    <text evidence="8">The sequence shown here is derived from an EMBL/GenBank/DDBJ whole genome shotgun (WGS) entry which is preliminary data.</text>
</comment>
<evidence type="ECO:0000256" key="1">
    <source>
        <dbReference type="ARBA" id="ARBA00004173"/>
    </source>
</evidence>
<evidence type="ECO:0000256" key="5">
    <source>
        <dbReference type="ARBA" id="ARBA00023274"/>
    </source>
</evidence>
<evidence type="ECO:0000313" key="8">
    <source>
        <dbReference type="EMBL" id="PVU93667.1"/>
    </source>
</evidence>
<reference evidence="8 9" key="1">
    <citation type="journal article" date="2018" name="MBio">
        <title>Comparative Genomics Reveals the Core Gene Toolbox for the Fungus-Insect Symbiosis.</title>
        <authorList>
            <person name="Wang Y."/>
            <person name="Stata M."/>
            <person name="Wang W."/>
            <person name="Stajich J.E."/>
            <person name="White M.M."/>
            <person name="Moncalvo J.M."/>
        </authorList>
    </citation>
    <scope>NUCLEOTIDE SEQUENCE [LARGE SCALE GENOMIC DNA]</scope>
    <source>
        <strain evidence="8 9">SWE-8-4</strain>
    </source>
</reference>
<proteinExistence type="inferred from homology"/>
<dbReference type="GO" id="GO:0005762">
    <property type="term" value="C:mitochondrial large ribosomal subunit"/>
    <property type="evidence" value="ECO:0007669"/>
    <property type="project" value="TreeGrafter"/>
</dbReference>
<evidence type="ECO:0000256" key="6">
    <source>
        <dbReference type="ARBA" id="ARBA00033752"/>
    </source>
</evidence>
<dbReference type="GO" id="GO:0003735">
    <property type="term" value="F:structural constituent of ribosome"/>
    <property type="evidence" value="ECO:0007669"/>
    <property type="project" value="TreeGrafter"/>
</dbReference>
<name>A0A2T9YMW8_9FUNG</name>
<evidence type="ECO:0000256" key="7">
    <source>
        <dbReference type="ARBA" id="ARBA00035179"/>
    </source>
</evidence>
<evidence type="ECO:0000313" key="9">
    <source>
        <dbReference type="Proteomes" id="UP000245383"/>
    </source>
</evidence>
<dbReference type="PANTHER" id="PTHR28595">
    <property type="entry name" value="39S RIBOSOMAL PROTEIN L54, MITOCHONDRIAL"/>
    <property type="match status" value="1"/>
</dbReference>
<protein>
    <recommendedName>
        <fullName evidence="7">Large ribosomal subunit protein mL54</fullName>
    </recommendedName>
</protein>
<dbReference type="STRING" id="133385.A0A2T9YMW8"/>
<dbReference type="AlphaFoldDB" id="A0A2T9YMW8"/>
<keyword evidence="9" id="KW-1185">Reference proteome</keyword>
<evidence type="ECO:0000256" key="3">
    <source>
        <dbReference type="ARBA" id="ARBA00022980"/>
    </source>
</evidence>
<keyword evidence="5" id="KW-0687">Ribonucleoprotein</keyword>
<comment type="similarity">
    <text evidence="6">Belongs to the mitochondrion-specific ribosomal protein mL54 family.</text>
</comment>
<dbReference type="InterPro" id="IPR013870">
    <property type="entry name" value="Ribosomal_mL54"/>
</dbReference>
<dbReference type="Pfam" id="PF08561">
    <property type="entry name" value="Ribosomal_L37"/>
    <property type="match status" value="1"/>
</dbReference>
<gene>
    <name evidence="8" type="ORF">BB561_003121</name>
</gene>
<evidence type="ECO:0000256" key="4">
    <source>
        <dbReference type="ARBA" id="ARBA00023128"/>
    </source>
</evidence>
<comment type="subcellular location">
    <subcellularLocation>
        <location evidence="1">Mitochondrion</location>
    </subcellularLocation>
</comment>
<dbReference type="PANTHER" id="PTHR28595:SF1">
    <property type="entry name" value="LARGE RIBOSOMAL SUBUNIT PROTEIN ML54"/>
    <property type="match status" value="1"/>
</dbReference>
<organism evidence="8 9">
    <name type="scientific">Smittium simulii</name>
    <dbReference type="NCBI Taxonomy" id="133385"/>
    <lineage>
        <taxon>Eukaryota</taxon>
        <taxon>Fungi</taxon>
        <taxon>Fungi incertae sedis</taxon>
        <taxon>Zoopagomycota</taxon>
        <taxon>Kickxellomycotina</taxon>
        <taxon>Harpellomycetes</taxon>
        <taxon>Harpellales</taxon>
        <taxon>Legeriomycetaceae</taxon>
        <taxon>Smittium</taxon>
    </lineage>
</organism>
<dbReference type="OrthoDB" id="10252718at2759"/>
<dbReference type="Proteomes" id="UP000245383">
    <property type="component" value="Unassembled WGS sequence"/>
</dbReference>
<dbReference type="EMBL" id="MBFR01000121">
    <property type="protein sequence ID" value="PVU93667.1"/>
    <property type="molecule type" value="Genomic_DNA"/>
</dbReference>